<gene>
    <name evidence="6" type="ORF">LSH36_593g01018</name>
</gene>
<evidence type="ECO:0000256" key="4">
    <source>
        <dbReference type="ARBA" id="ARBA00023136"/>
    </source>
</evidence>
<feature type="transmembrane region" description="Helical" evidence="5">
    <location>
        <begin position="6"/>
        <end position="26"/>
    </location>
</feature>
<feature type="transmembrane region" description="Helical" evidence="5">
    <location>
        <begin position="307"/>
        <end position="328"/>
    </location>
</feature>
<evidence type="ECO:0000256" key="5">
    <source>
        <dbReference type="SAM" id="Phobius"/>
    </source>
</evidence>
<feature type="transmembrane region" description="Helical" evidence="5">
    <location>
        <begin position="242"/>
        <end position="262"/>
    </location>
</feature>
<dbReference type="PANTHER" id="PTHR11040">
    <property type="entry name" value="ZINC/IRON TRANSPORTER"/>
    <property type="match status" value="1"/>
</dbReference>
<feature type="transmembrane region" description="Helical" evidence="5">
    <location>
        <begin position="340"/>
        <end position="359"/>
    </location>
</feature>
<keyword evidence="7" id="KW-1185">Reference proteome</keyword>
<evidence type="ECO:0000313" key="7">
    <source>
        <dbReference type="Proteomes" id="UP001208570"/>
    </source>
</evidence>
<protein>
    <submittedName>
        <fullName evidence="6">Uncharacterized protein</fullName>
    </submittedName>
</protein>
<keyword evidence="3 5" id="KW-1133">Transmembrane helix</keyword>
<evidence type="ECO:0000256" key="2">
    <source>
        <dbReference type="ARBA" id="ARBA00022692"/>
    </source>
</evidence>
<dbReference type="GO" id="GO:0005385">
    <property type="term" value="F:zinc ion transmembrane transporter activity"/>
    <property type="evidence" value="ECO:0007669"/>
    <property type="project" value="TreeGrafter"/>
</dbReference>
<feature type="transmembrane region" description="Helical" evidence="5">
    <location>
        <begin position="274"/>
        <end position="295"/>
    </location>
</feature>
<comment type="caution">
    <text evidence="6">The sequence shown here is derived from an EMBL/GenBank/DDBJ whole genome shotgun (WGS) entry which is preliminary data.</text>
</comment>
<evidence type="ECO:0000256" key="1">
    <source>
        <dbReference type="ARBA" id="ARBA00004141"/>
    </source>
</evidence>
<dbReference type="GO" id="GO:0005886">
    <property type="term" value="C:plasma membrane"/>
    <property type="evidence" value="ECO:0007669"/>
    <property type="project" value="TreeGrafter"/>
</dbReference>
<accession>A0AAD9J580</accession>
<dbReference type="InterPro" id="IPR003689">
    <property type="entry name" value="ZIP"/>
</dbReference>
<feature type="transmembrane region" description="Helical" evidence="5">
    <location>
        <begin position="42"/>
        <end position="60"/>
    </location>
</feature>
<proteinExistence type="predicted"/>
<dbReference type="Proteomes" id="UP001208570">
    <property type="component" value="Unassembled WGS sequence"/>
</dbReference>
<sequence length="385" mass="42564">MERWEAKVICLFGIMILPFVCTMAPYKVHEHFARKGKSGKRVLSCLMCFGGGVFFATFILHMGPEVRYILDEALIQPNNIQYPVADLIIGLGFFVVFFLEKIILKCYKKQQLKKRARRQEQCYQFNKVNSNVTTASPIENGVWPQDAKNLSHVVNGTLVPSERIIDPENCPLKGTGECCTDTPDITIQMMTAENEELAAAKAAEEDIAYAHNTRSLVLVVALSLHRIFEGMSLGLQHTTHNVWNLFIAVLCHETVIGFGLGLQFVKNGFGLKKMFIASSLCSIIMPVGVAIGTVLVEVGGQSNNLNLVNGILQGISTGTFIYVTFFEILQEEIDPHDTSLSRFFSVLLGFGVMAAMTAIPEEQQVLLLANMENITTTVVPNIVAP</sequence>
<dbReference type="Pfam" id="PF02535">
    <property type="entry name" value="Zip"/>
    <property type="match status" value="1"/>
</dbReference>
<dbReference type="AlphaFoldDB" id="A0AAD9J580"/>
<dbReference type="PANTHER" id="PTHR11040:SF140">
    <property type="entry name" value="ZRT (ZRT), IRT- (IRT-) LIKE PROTEIN TRANSPORTER"/>
    <property type="match status" value="1"/>
</dbReference>
<organism evidence="6 7">
    <name type="scientific">Paralvinella palmiformis</name>
    <dbReference type="NCBI Taxonomy" id="53620"/>
    <lineage>
        <taxon>Eukaryota</taxon>
        <taxon>Metazoa</taxon>
        <taxon>Spiralia</taxon>
        <taxon>Lophotrochozoa</taxon>
        <taxon>Annelida</taxon>
        <taxon>Polychaeta</taxon>
        <taxon>Sedentaria</taxon>
        <taxon>Canalipalpata</taxon>
        <taxon>Terebellida</taxon>
        <taxon>Terebelliformia</taxon>
        <taxon>Alvinellidae</taxon>
        <taxon>Paralvinella</taxon>
    </lineage>
</organism>
<feature type="transmembrane region" description="Helical" evidence="5">
    <location>
        <begin position="80"/>
        <end position="99"/>
    </location>
</feature>
<reference evidence="6" key="1">
    <citation type="journal article" date="2023" name="Mol. Biol. Evol.">
        <title>Third-Generation Sequencing Reveals the Adaptive Role of the Epigenome in Three Deep-Sea Polychaetes.</title>
        <authorList>
            <person name="Perez M."/>
            <person name="Aroh O."/>
            <person name="Sun Y."/>
            <person name="Lan Y."/>
            <person name="Juniper S.K."/>
            <person name="Young C.R."/>
            <person name="Angers B."/>
            <person name="Qian P.Y."/>
        </authorList>
    </citation>
    <scope>NUCLEOTIDE SEQUENCE</scope>
    <source>
        <strain evidence="6">P08H-3</strain>
    </source>
</reference>
<comment type="subcellular location">
    <subcellularLocation>
        <location evidence="1">Membrane</location>
        <topology evidence="1">Multi-pass membrane protein</topology>
    </subcellularLocation>
</comment>
<keyword evidence="2 5" id="KW-0812">Transmembrane</keyword>
<evidence type="ECO:0000256" key="3">
    <source>
        <dbReference type="ARBA" id="ARBA00022989"/>
    </source>
</evidence>
<dbReference type="EMBL" id="JAODUP010000593">
    <property type="protein sequence ID" value="KAK2146639.1"/>
    <property type="molecule type" value="Genomic_DNA"/>
</dbReference>
<name>A0AAD9J580_9ANNE</name>
<evidence type="ECO:0000313" key="6">
    <source>
        <dbReference type="EMBL" id="KAK2146639.1"/>
    </source>
</evidence>
<keyword evidence="4 5" id="KW-0472">Membrane</keyword>